<proteinExistence type="predicted"/>
<sequence length="125" mass="13506">MPKDVALECRKVQACAAESAREPADKEKIGDGGREQAARKHRQTEFDSSTPESGIGSSTLLLSTFIIIFRFAGVSGWGVSESGAWNRGISEMKAKFPGDLGIKPTTSRHVRSYQLFPPLVPIGCP</sequence>
<evidence type="ECO:0000256" key="1">
    <source>
        <dbReference type="SAM" id="MobiDB-lite"/>
    </source>
</evidence>
<dbReference type="Proteomes" id="UP001362999">
    <property type="component" value="Unassembled WGS sequence"/>
</dbReference>
<dbReference type="AlphaFoldDB" id="A0AAW0EJ49"/>
<name>A0AAW0EJ49_9AGAR</name>
<gene>
    <name evidence="2" type="ORF">R3P38DRAFT_3340091</name>
</gene>
<accession>A0AAW0EJ49</accession>
<comment type="caution">
    <text evidence="2">The sequence shown here is derived from an EMBL/GenBank/DDBJ whole genome shotgun (WGS) entry which is preliminary data.</text>
</comment>
<protein>
    <submittedName>
        <fullName evidence="2">Uncharacterized protein</fullName>
    </submittedName>
</protein>
<feature type="compositionally biased region" description="Basic and acidic residues" evidence="1">
    <location>
        <begin position="19"/>
        <end position="38"/>
    </location>
</feature>
<dbReference type="EMBL" id="JAWWNJ010000001">
    <property type="protein sequence ID" value="KAK7064974.1"/>
    <property type="molecule type" value="Genomic_DNA"/>
</dbReference>
<reference evidence="2 3" key="1">
    <citation type="journal article" date="2024" name="J Genomics">
        <title>Draft genome sequencing and assembly of Favolaschia claudopus CIRM-BRFM 2984 isolated from oak limbs.</title>
        <authorList>
            <person name="Navarro D."/>
            <person name="Drula E."/>
            <person name="Chaduli D."/>
            <person name="Cazenave R."/>
            <person name="Ahrendt S."/>
            <person name="Wang J."/>
            <person name="Lipzen A."/>
            <person name="Daum C."/>
            <person name="Barry K."/>
            <person name="Grigoriev I.V."/>
            <person name="Favel A."/>
            <person name="Rosso M.N."/>
            <person name="Martin F."/>
        </authorList>
    </citation>
    <scope>NUCLEOTIDE SEQUENCE [LARGE SCALE GENOMIC DNA]</scope>
    <source>
        <strain evidence="2 3">CIRM-BRFM 2984</strain>
    </source>
</reference>
<feature type="region of interest" description="Disordered" evidence="1">
    <location>
        <begin position="17"/>
        <end position="56"/>
    </location>
</feature>
<evidence type="ECO:0000313" key="2">
    <source>
        <dbReference type="EMBL" id="KAK7064974.1"/>
    </source>
</evidence>
<keyword evidence="3" id="KW-1185">Reference proteome</keyword>
<evidence type="ECO:0000313" key="3">
    <source>
        <dbReference type="Proteomes" id="UP001362999"/>
    </source>
</evidence>
<organism evidence="2 3">
    <name type="scientific">Favolaschia claudopus</name>
    <dbReference type="NCBI Taxonomy" id="2862362"/>
    <lineage>
        <taxon>Eukaryota</taxon>
        <taxon>Fungi</taxon>
        <taxon>Dikarya</taxon>
        <taxon>Basidiomycota</taxon>
        <taxon>Agaricomycotina</taxon>
        <taxon>Agaricomycetes</taxon>
        <taxon>Agaricomycetidae</taxon>
        <taxon>Agaricales</taxon>
        <taxon>Marasmiineae</taxon>
        <taxon>Mycenaceae</taxon>
        <taxon>Favolaschia</taxon>
    </lineage>
</organism>